<dbReference type="PROSITE" id="PS51740">
    <property type="entry name" value="SPOVT_ABRB"/>
    <property type="match status" value="1"/>
</dbReference>
<gene>
    <name evidence="2" type="ORF">MNBD_CHLOROFLEXI01-4061</name>
</gene>
<dbReference type="SMART" id="SM00966">
    <property type="entry name" value="SpoVT_AbrB"/>
    <property type="match status" value="1"/>
</dbReference>
<reference evidence="2" key="1">
    <citation type="submission" date="2018-06" db="EMBL/GenBank/DDBJ databases">
        <authorList>
            <person name="Zhirakovskaya E."/>
        </authorList>
    </citation>
    <scope>NUCLEOTIDE SEQUENCE</scope>
</reference>
<organism evidence="2">
    <name type="scientific">hydrothermal vent metagenome</name>
    <dbReference type="NCBI Taxonomy" id="652676"/>
    <lineage>
        <taxon>unclassified sequences</taxon>
        <taxon>metagenomes</taxon>
        <taxon>ecological metagenomes</taxon>
    </lineage>
</organism>
<dbReference type="AlphaFoldDB" id="A0A3B0V3D4"/>
<dbReference type="Gene3D" id="2.10.260.10">
    <property type="match status" value="1"/>
</dbReference>
<dbReference type="GO" id="GO:0003677">
    <property type="term" value="F:DNA binding"/>
    <property type="evidence" value="ECO:0007669"/>
    <property type="project" value="InterPro"/>
</dbReference>
<name>A0A3B0V3D4_9ZZZZ</name>
<dbReference type="InterPro" id="IPR007159">
    <property type="entry name" value="SpoVT-AbrB_dom"/>
</dbReference>
<dbReference type="PANTHER" id="PTHR40516:SF1">
    <property type="entry name" value="ANTITOXIN CHPS-RELATED"/>
    <property type="match status" value="1"/>
</dbReference>
<sequence>MQTQVKKWGNSLALRIPKTFAEEMAIIQDTAVEISIVEGKLIVTPLSEAKTYSLDNLLSQITAENLHREVDTGDAVGNEVW</sequence>
<accession>A0A3B0V3D4</accession>
<protein>
    <submittedName>
        <fullName evidence="2">Programmed cell death antitoxin MazE</fullName>
    </submittedName>
</protein>
<feature type="domain" description="SpoVT-AbrB" evidence="1">
    <location>
        <begin position="3"/>
        <end position="48"/>
    </location>
</feature>
<dbReference type="Pfam" id="PF04014">
    <property type="entry name" value="MazE_antitoxin"/>
    <property type="match status" value="1"/>
</dbReference>
<evidence type="ECO:0000259" key="1">
    <source>
        <dbReference type="PROSITE" id="PS51740"/>
    </source>
</evidence>
<dbReference type="EMBL" id="UOEU01000209">
    <property type="protein sequence ID" value="VAW31379.1"/>
    <property type="molecule type" value="Genomic_DNA"/>
</dbReference>
<dbReference type="PANTHER" id="PTHR40516">
    <property type="entry name" value="ANTITOXIN CHPS-RELATED"/>
    <property type="match status" value="1"/>
</dbReference>
<dbReference type="SUPFAM" id="SSF89447">
    <property type="entry name" value="AbrB/MazE/MraZ-like"/>
    <property type="match status" value="1"/>
</dbReference>
<dbReference type="InterPro" id="IPR039052">
    <property type="entry name" value="Antitox_PemI-like"/>
</dbReference>
<evidence type="ECO:0000313" key="2">
    <source>
        <dbReference type="EMBL" id="VAW31379.1"/>
    </source>
</evidence>
<dbReference type="InterPro" id="IPR037914">
    <property type="entry name" value="SpoVT-AbrB_sf"/>
</dbReference>
<dbReference type="GO" id="GO:0097351">
    <property type="term" value="F:toxin sequestering activity"/>
    <property type="evidence" value="ECO:0007669"/>
    <property type="project" value="InterPro"/>
</dbReference>
<proteinExistence type="predicted"/>